<dbReference type="EMBL" id="JAOPHQ010002322">
    <property type="protein sequence ID" value="KAK0147269.1"/>
    <property type="molecule type" value="Genomic_DNA"/>
</dbReference>
<gene>
    <name evidence="1" type="ORF">N1851_013310</name>
</gene>
<sequence length="337" mass="37474">MGTGEEEQATELAAITGETGEFEMDLEDKRGTDRGGKTVLFKVTAHSACGQAISDTGGKHETSRFCEDRRWQPLVNMPLLRGVGRFKTATAATAMLPASFLLFENTAPARLLPRPPAACLLPFLPSPRSGVHNQARCPPSVLVVASSMIRHVAMSSGHTFSCPDFCHKHSAETTLLRVTNDILMHADRGEYYIPILLDLTAVFDSIDHAILLDILHNWVGISGVSPWTNPLFIVYMLPLGHLFSCFQDISNHCYADEPQIYFSAKPNNLNQLSSLHYCLLIHVLVNFTHTSILPKNLGIVFNQHMTFDQHDTKLVQSCFLQLRNIAKIRCILFSMDL</sequence>
<proteinExistence type="predicted"/>
<evidence type="ECO:0008006" key="3">
    <source>
        <dbReference type="Google" id="ProtNLM"/>
    </source>
</evidence>
<reference evidence="1" key="1">
    <citation type="journal article" date="2023" name="Front. Mar. Sci.">
        <title>A new Merluccius polli reference genome to investigate the effects of global change in West African waters.</title>
        <authorList>
            <person name="Mateo J.L."/>
            <person name="Blanco-Fernandez C."/>
            <person name="Garcia-Vazquez E."/>
            <person name="Machado-Schiaffino G."/>
        </authorList>
    </citation>
    <scope>NUCLEOTIDE SEQUENCE</scope>
    <source>
        <strain evidence="1">C29</strain>
        <tissue evidence="1">Fin</tissue>
    </source>
</reference>
<protein>
    <recommendedName>
        <fullName evidence="3">Reverse transcriptase domain-containing protein</fullName>
    </recommendedName>
</protein>
<evidence type="ECO:0000313" key="2">
    <source>
        <dbReference type="Proteomes" id="UP001174136"/>
    </source>
</evidence>
<dbReference type="AlphaFoldDB" id="A0AA47MVG0"/>
<name>A0AA47MVG0_MERPO</name>
<keyword evidence="2" id="KW-1185">Reference proteome</keyword>
<evidence type="ECO:0000313" key="1">
    <source>
        <dbReference type="EMBL" id="KAK0147269.1"/>
    </source>
</evidence>
<accession>A0AA47MVG0</accession>
<organism evidence="1 2">
    <name type="scientific">Merluccius polli</name>
    <name type="common">Benguela hake</name>
    <name type="synonym">Merluccius cadenati</name>
    <dbReference type="NCBI Taxonomy" id="89951"/>
    <lineage>
        <taxon>Eukaryota</taxon>
        <taxon>Metazoa</taxon>
        <taxon>Chordata</taxon>
        <taxon>Craniata</taxon>
        <taxon>Vertebrata</taxon>
        <taxon>Euteleostomi</taxon>
        <taxon>Actinopterygii</taxon>
        <taxon>Neopterygii</taxon>
        <taxon>Teleostei</taxon>
        <taxon>Neoteleostei</taxon>
        <taxon>Acanthomorphata</taxon>
        <taxon>Zeiogadaria</taxon>
        <taxon>Gadariae</taxon>
        <taxon>Gadiformes</taxon>
        <taxon>Gadoidei</taxon>
        <taxon>Merlucciidae</taxon>
        <taxon>Merluccius</taxon>
    </lineage>
</organism>
<comment type="caution">
    <text evidence="1">The sequence shown here is derived from an EMBL/GenBank/DDBJ whole genome shotgun (WGS) entry which is preliminary data.</text>
</comment>
<dbReference type="Proteomes" id="UP001174136">
    <property type="component" value="Unassembled WGS sequence"/>
</dbReference>